<evidence type="ECO:0000256" key="7">
    <source>
        <dbReference type="ARBA" id="ARBA00022989"/>
    </source>
</evidence>
<dbReference type="GO" id="GO:0033281">
    <property type="term" value="C:TAT protein transport complex"/>
    <property type="evidence" value="ECO:0007669"/>
    <property type="project" value="UniProtKB-UniRule"/>
</dbReference>
<dbReference type="Gene3D" id="1.20.5.3310">
    <property type="match status" value="1"/>
</dbReference>
<evidence type="ECO:0000256" key="5">
    <source>
        <dbReference type="ARBA" id="ARBA00022692"/>
    </source>
</evidence>
<keyword evidence="14" id="KW-1185">Reference proteome</keyword>
<evidence type="ECO:0000256" key="2">
    <source>
        <dbReference type="ARBA" id="ARBA00022448"/>
    </source>
</evidence>
<gene>
    <name evidence="10" type="primary">tatB</name>
    <name evidence="13" type="ORF">DLM_3701</name>
</gene>
<name>A0A3G9GIF2_9NEIS</name>
<dbReference type="KEGG" id="amah:DLM_3701"/>
<dbReference type="STRING" id="332411.VI06_05440"/>
<keyword evidence="7 10" id="KW-1133">Transmembrane helix</keyword>
<evidence type="ECO:0000256" key="9">
    <source>
        <dbReference type="ARBA" id="ARBA00023136"/>
    </source>
</evidence>
<evidence type="ECO:0000256" key="8">
    <source>
        <dbReference type="ARBA" id="ARBA00023010"/>
    </source>
</evidence>
<dbReference type="RefSeq" id="WP_089082611.1">
    <property type="nucleotide sequence ID" value="NZ_AP018823.1"/>
</dbReference>
<dbReference type="PRINTS" id="PR01506">
    <property type="entry name" value="TATBPROTEIN"/>
</dbReference>
<proteinExistence type="inferred from homology"/>
<keyword evidence="2 10" id="KW-0813">Transport</keyword>
<keyword evidence="6 10" id="KW-0653">Protein transport</keyword>
<evidence type="ECO:0000256" key="12">
    <source>
        <dbReference type="SAM" id="MobiDB-lite"/>
    </source>
</evidence>
<dbReference type="PANTHER" id="PTHR33162:SF1">
    <property type="entry name" value="SEC-INDEPENDENT PROTEIN TRANSLOCASE PROTEIN TATA, CHLOROPLASTIC"/>
    <property type="match status" value="1"/>
</dbReference>
<keyword evidence="9 10" id="KW-0472">Membrane</keyword>
<dbReference type="OrthoDB" id="9816005at2"/>
<reference evidence="14" key="3">
    <citation type="journal article" date="2017" name="Plant Physiol. Biochem.">
        <title>Differential oxidative and antioxidative response of duckweed Lemna minor toward plant growth promoting/inhibiting bacteria.</title>
        <authorList>
            <person name="Ishizawa H."/>
            <person name="Kuroda M."/>
            <person name="Morikawa M."/>
            <person name="Ike M."/>
        </authorList>
    </citation>
    <scope>NUCLEOTIDE SEQUENCE [LARGE SCALE GENOMIC DNA]</scope>
    <source>
        <strain evidence="14">H3</strain>
    </source>
</reference>
<protein>
    <recommendedName>
        <fullName evidence="10">Sec-independent protein translocase protein TatB</fullName>
    </recommendedName>
</protein>
<dbReference type="InterPro" id="IPR018448">
    <property type="entry name" value="TatB"/>
</dbReference>
<sequence>MFDISFGEILLIGIVALVVLGPERLPTVARTLGALVARAQRFVASVKADIHQQANLSGLDGLRNDIQDAASSFKAQMEAEVQGVRQEMAAQSAQLQQLSSEAKAPLEEAAHTIHGGLDLQAESAPAAVVSAVVAEKPAVELPVRDENQLDLFDAPPPASQPSSESRPHA</sequence>
<evidence type="ECO:0000256" key="3">
    <source>
        <dbReference type="ARBA" id="ARBA00022475"/>
    </source>
</evidence>
<organism evidence="13 14">
    <name type="scientific">Aquitalea magnusonii</name>
    <dbReference type="NCBI Taxonomy" id="332411"/>
    <lineage>
        <taxon>Bacteria</taxon>
        <taxon>Pseudomonadati</taxon>
        <taxon>Pseudomonadota</taxon>
        <taxon>Betaproteobacteria</taxon>
        <taxon>Neisseriales</taxon>
        <taxon>Chromobacteriaceae</taxon>
        <taxon>Aquitalea</taxon>
    </lineage>
</organism>
<evidence type="ECO:0000256" key="1">
    <source>
        <dbReference type="ARBA" id="ARBA00004167"/>
    </source>
</evidence>
<dbReference type="InterPro" id="IPR003369">
    <property type="entry name" value="TatA/B/E"/>
</dbReference>
<dbReference type="GO" id="GO:0043953">
    <property type="term" value="P:protein transport by the Tat complex"/>
    <property type="evidence" value="ECO:0007669"/>
    <property type="project" value="UniProtKB-UniRule"/>
</dbReference>
<dbReference type="PANTHER" id="PTHR33162">
    <property type="entry name" value="SEC-INDEPENDENT PROTEIN TRANSLOCASE PROTEIN TATA, CHLOROPLASTIC"/>
    <property type="match status" value="1"/>
</dbReference>
<evidence type="ECO:0000313" key="13">
    <source>
        <dbReference type="EMBL" id="BBF87285.1"/>
    </source>
</evidence>
<comment type="similarity">
    <text evidence="10">Belongs to the TatB family.</text>
</comment>
<keyword evidence="4" id="KW-0997">Cell inner membrane</keyword>
<dbReference type="GO" id="GO:0008320">
    <property type="term" value="F:protein transmembrane transporter activity"/>
    <property type="evidence" value="ECO:0007669"/>
    <property type="project" value="UniProtKB-UniRule"/>
</dbReference>
<keyword evidence="8 10" id="KW-0811">Translocation</keyword>
<comment type="function">
    <text evidence="10">Part of the twin-arginine translocation (Tat) system that transports large folded proteins containing a characteristic twin-arginine motif in their signal peptide across membranes. Together with TatC, TatB is part of a receptor directly interacting with Tat signal peptides. TatB may form an oligomeric binding site that transiently accommodates folded Tat precursor proteins before their translocation.</text>
</comment>
<comment type="subcellular location">
    <subcellularLocation>
        <location evidence="10">Cell membrane</location>
        <topology evidence="10">Single-pass membrane protein</topology>
    </subcellularLocation>
    <subcellularLocation>
        <location evidence="1">Membrane</location>
        <topology evidence="1">Single-pass membrane protein</topology>
    </subcellularLocation>
</comment>
<keyword evidence="5 10" id="KW-0812">Transmembrane</keyword>
<keyword evidence="3 10" id="KW-1003">Cell membrane</keyword>
<dbReference type="Pfam" id="PF02416">
    <property type="entry name" value="TatA_B_E"/>
    <property type="match status" value="1"/>
</dbReference>
<reference evidence="13 14" key="2">
    <citation type="journal article" date="2017" name="Genome Announc.">
        <title>Draft genome sequence of Aquitalea magnusonii strain H3, a plant growth-promoting bacterium of duckweed Lemna minor.</title>
        <authorList>
            <person name="Ishizawa H."/>
            <person name="Kuroda M."/>
            <person name="Ike M."/>
        </authorList>
    </citation>
    <scope>NUCLEOTIDE SEQUENCE [LARGE SCALE GENOMIC DNA]</scope>
    <source>
        <strain evidence="13 14">H3</strain>
    </source>
</reference>
<dbReference type="HAMAP" id="MF_00237">
    <property type="entry name" value="TatB"/>
    <property type="match status" value="1"/>
</dbReference>
<dbReference type="EMBL" id="AP018823">
    <property type="protein sequence ID" value="BBF87285.1"/>
    <property type="molecule type" value="Genomic_DNA"/>
</dbReference>
<evidence type="ECO:0000256" key="6">
    <source>
        <dbReference type="ARBA" id="ARBA00022927"/>
    </source>
</evidence>
<reference evidence="14" key="1">
    <citation type="journal article" date="2017" name="Biotechnol. Biofuels">
        <title>Evaluation of environmental bacterial communities as a factor affecting the growth of duckweed Lemna minor.</title>
        <authorList>
            <person name="Ishizawa H."/>
            <person name="Kuroda M."/>
            <person name="Morikawa M."/>
            <person name="Ike M."/>
        </authorList>
    </citation>
    <scope>NUCLEOTIDE SEQUENCE [LARGE SCALE GENOMIC DNA]</scope>
    <source>
        <strain evidence="14">H3</strain>
    </source>
</reference>
<dbReference type="Proteomes" id="UP000198290">
    <property type="component" value="Chromosome"/>
</dbReference>
<evidence type="ECO:0000313" key="14">
    <source>
        <dbReference type="Proteomes" id="UP000198290"/>
    </source>
</evidence>
<feature type="compositionally biased region" description="Low complexity" evidence="12">
    <location>
        <begin position="160"/>
        <end position="169"/>
    </location>
</feature>
<comment type="subunit">
    <text evidence="10">The Tat system comprises two distinct complexes: a TatABC complex, containing multiple copies of TatA, TatB and TatC subunits, and a separate TatA complex, containing only TatA subunits. Substrates initially bind to the TatABC complex, which probably triggers association of the separate TatA complex to form the active translocon.</text>
</comment>
<evidence type="ECO:0000256" key="10">
    <source>
        <dbReference type="HAMAP-Rule" id="MF_00237"/>
    </source>
</evidence>
<keyword evidence="11" id="KW-0175">Coiled coil</keyword>
<evidence type="ECO:0000256" key="11">
    <source>
        <dbReference type="SAM" id="Coils"/>
    </source>
</evidence>
<evidence type="ECO:0000256" key="4">
    <source>
        <dbReference type="ARBA" id="ARBA00022519"/>
    </source>
</evidence>
<feature type="coiled-coil region" evidence="11">
    <location>
        <begin position="74"/>
        <end position="101"/>
    </location>
</feature>
<dbReference type="NCBIfam" id="TIGR01410">
    <property type="entry name" value="tatB"/>
    <property type="match status" value="1"/>
</dbReference>
<feature type="region of interest" description="Disordered" evidence="12">
    <location>
        <begin position="144"/>
        <end position="169"/>
    </location>
</feature>
<accession>A0A3G9GIF2</accession>
<dbReference type="AlphaFoldDB" id="A0A3G9GIF2"/>